<name>A0A5B7GIG5_PORTR</name>
<dbReference type="AlphaFoldDB" id="A0A5B7GIG5"/>
<feature type="compositionally biased region" description="Basic and acidic residues" evidence="1">
    <location>
        <begin position="36"/>
        <end position="64"/>
    </location>
</feature>
<dbReference type="Proteomes" id="UP000324222">
    <property type="component" value="Unassembled WGS sequence"/>
</dbReference>
<comment type="caution">
    <text evidence="2">The sequence shown here is derived from an EMBL/GenBank/DDBJ whole genome shotgun (WGS) entry which is preliminary data.</text>
</comment>
<feature type="compositionally biased region" description="Polar residues" evidence="1">
    <location>
        <begin position="65"/>
        <end position="77"/>
    </location>
</feature>
<accession>A0A5B7GIG5</accession>
<proteinExistence type="predicted"/>
<evidence type="ECO:0000313" key="3">
    <source>
        <dbReference type="Proteomes" id="UP000324222"/>
    </source>
</evidence>
<keyword evidence="3" id="KW-1185">Reference proteome</keyword>
<feature type="compositionally biased region" description="Basic and acidic residues" evidence="1">
    <location>
        <begin position="95"/>
        <end position="104"/>
    </location>
</feature>
<reference evidence="2 3" key="1">
    <citation type="submission" date="2019-05" db="EMBL/GenBank/DDBJ databases">
        <title>Another draft genome of Portunus trituberculatus and its Hox gene families provides insights of decapod evolution.</title>
        <authorList>
            <person name="Jeong J.-H."/>
            <person name="Song I."/>
            <person name="Kim S."/>
            <person name="Choi T."/>
            <person name="Kim D."/>
            <person name="Ryu S."/>
            <person name="Kim W."/>
        </authorList>
    </citation>
    <scope>NUCLEOTIDE SEQUENCE [LARGE SCALE GENOMIC DNA]</scope>
    <source>
        <tissue evidence="2">Muscle</tissue>
    </source>
</reference>
<protein>
    <submittedName>
        <fullName evidence="2">Uncharacterized protein</fullName>
    </submittedName>
</protein>
<feature type="compositionally biased region" description="Acidic residues" evidence="1">
    <location>
        <begin position="21"/>
        <end position="35"/>
    </location>
</feature>
<feature type="compositionally biased region" description="Basic and acidic residues" evidence="1">
    <location>
        <begin position="1"/>
        <end position="13"/>
    </location>
</feature>
<feature type="region of interest" description="Disordered" evidence="1">
    <location>
        <begin position="1"/>
        <end position="115"/>
    </location>
</feature>
<evidence type="ECO:0000313" key="2">
    <source>
        <dbReference type="EMBL" id="MPC57233.1"/>
    </source>
</evidence>
<gene>
    <name evidence="2" type="ORF">E2C01_051210</name>
</gene>
<organism evidence="2 3">
    <name type="scientific">Portunus trituberculatus</name>
    <name type="common">Swimming crab</name>
    <name type="synonym">Neptunus trituberculatus</name>
    <dbReference type="NCBI Taxonomy" id="210409"/>
    <lineage>
        <taxon>Eukaryota</taxon>
        <taxon>Metazoa</taxon>
        <taxon>Ecdysozoa</taxon>
        <taxon>Arthropoda</taxon>
        <taxon>Crustacea</taxon>
        <taxon>Multicrustacea</taxon>
        <taxon>Malacostraca</taxon>
        <taxon>Eumalacostraca</taxon>
        <taxon>Eucarida</taxon>
        <taxon>Decapoda</taxon>
        <taxon>Pleocyemata</taxon>
        <taxon>Brachyura</taxon>
        <taxon>Eubrachyura</taxon>
        <taxon>Portunoidea</taxon>
        <taxon>Portunidae</taxon>
        <taxon>Portuninae</taxon>
        <taxon>Portunus</taxon>
    </lineage>
</organism>
<dbReference type="EMBL" id="VSRR010014616">
    <property type="protein sequence ID" value="MPC57233.1"/>
    <property type="molecule type" value="Genomic_DNA"/>
</dbReference>
<evidence type="ECO:0000256" key="1">
    <source>
        <dbReference type="SAM" id="MobiDB-lite"/>
    </source>
</evidence>
<sequence>MKTRHGTEGDKRQWSWHQYGEEEQEAEEEEEDAHEGEEKEGQAKSRVEVRGGEWRGAGVRDCRPQSDQIAPTPSLNPKSVREQEHLTSPPSAEPCRTRGHDRARPRVAQGGRGRVASLSCTGSKGNVDGAGWGWVGRCGTGQCGAGRCCARWGRDMVCVTIRSRAHVLAQVPPRVGRRKASIVSLQTLIYILNFESIKSPKRRTPASRQTPPRLTLPRAASVPVPYLTCTAIVIPGGGGHCFGMRPRLGGEDQRRAL</sequence>